<protein>
    <recommendedName>
        <fullName evidence="3">ATPase</fullName>
    </recommendedName>
</protein>
<dbReference type="EMBL" id="LSDA01000139">
    <property type="protein sequence ID" value="KXB53704.1"/>
    <property type="molecule type" value="Genomic_DNA"/>
</dbReference>
<keyword evidence="2" id="KW-1185">Reference proteome</keyword>
<evidence type="ECO:0000313" key="2">
    <source>
        <dbReference type="Proteomes" id="UP000070394"/>
    </source>
</evidence>
<accession>A0A133ZE54</accession>
<dbReference type="OrthoDB" id="1910836at2"/>
<reference evidence="2" key="1">
    <citation type="submission" date="2016-01" db="EMBL/GenBank/DDBJ databases">
        <authorList>
            <person name="Mitreva M."/>
            <person name="Pepin K.H."/>
            <person name="Mihindukulasuriya K.A."/>
            <person name="Fulton R."/>
            <person name="Fronick C."/>
            <person name="O'Laughlin M."/>
            <person name="Miner T."/>
            <person name="Herter B."/>
            <person name="Rosa B.A."/>
            <person name="Cordes M."/>
            <person name="Tomlinson C."/>
            <person name="Wollam A."/>
            <person name="Palsikar V.B."/>
            <person name="Mardis E.R."/>
            <person name="Wilson R.K."/>
        </authorList>
    </citation>
    <scope>NUCLEOTIDE SEQUENCE [LARGE SCALE GENOMIC DNA]</scope>
    <source>
        <strain evidence="2">DNF00896</strain>
    </source>
</reference>
<dbReference type="PATRIC" id="fig|467210.3.peg.2476"/>
<dbReference type="AlphaFoldDB" id="A0A133ZE54"/>
<evidence type="ECO:0008006" key="3">
    <source>
        <dbReference type="Google" id="ProtNLM"/>
    </source>
</evidence>
<dbReference type="RefSeq" id="WP_060932064.1">
    <property type="nucleotide sequence ID" value="NZ_KQ959847.1"/>
</dbReference>
<dbReference type="Proteomes" id="UP000070394">
    <property type="component" value="Unassembled WGS sequence"/>
</dbReference>
<name>A0A133ZE54_9FIRM</name>
<gene>
    <name evidence="1" type="ORF">HMPREF1866_02501</name>
</gene>
<proteinExistence type="predicted"/>
<evidence type="ECO:0000313" key="1">
    <source>
        <dbReference type="EMBL" id="KXB53704.1"/>
    </source>
</evidence>
<dbReference type="STRING" id="467210.HMPREF1866_02501"/>
<sequence>MDDIISRLSEIEDSSQSYIDDANLKKKEIAAEMNAKKELWKQDLDAKTKSRIAALQESMNVAKEKKILELKQQSEKAFRDLQDMYDTNHDKYVDTLFSEMIKE</sequence>
<comment type="caution">
    <text evidence="1">The sequence shown here is derived from an EMBL/GenBank/DDBJ whole genome shotgun (WGS) entry which is preliminary data.</text>
</comment>
<organism evidence="1 2">
    <name type="scientific">Lachnoanaerobaculum saburreum</name>
    <dbReference type="NCBI Taxonomy" id="467210"/>
    <lineage>
        <taxon>Bacteria</taxon>
        <taxon>Bacillati</taxon>
        <taxon>Bacillota</taxon>
        <taxon>Clostridia</taxon>
        <taxon>Lachnospirales</taxon>
        <taxon>Lachnospiraceae</taxon>
        <taxon>Lachnoanaerobaculum</taxon>
    </lineage>
</organism>